<dbReference type="Proteomes" id="UP000688137">
    <property type="component" value="Unassembled WGS sequence"/>
</dbReference>
<organism evidence="2 3">
    <name type="scientific">Paramecium primaurelia</name>
    <dbReference type="NCBI Taxonomy" id="5886"/>
    <lineage>
        <taxon>Eukaryota</taxon>
        <taxon>Sar</taxon>
        <taxon>Alveolata</taxon>
        <taxon>Ciliophora</taxon>
        <taxon>Intramacronucleata</taxon>
        <taxon>Oligohymenophorea</taxon>
        <taxon>Peniculida</taxon>
        <taxon>Parameciidae</taxon>
        <taxon>Paramecium</taxon>
    </lineage>
</organism>
<evidence type="ECO:0000313" key="3">
    <source>
        <dbReference type="Proteomes" id="UP000688137"/>
    </source>
</evidence>
<feature type="transmembrane region" description="Helical" evidence="1">
    <location>
        <begin position="6"/>
        <end position="25"/>
    </location>
</feature>
<keyword evidence="3" id="KW-1185">Reference proteome</keyword>
<feature type="transmembrane region" description="Helical" evidence="1">
    <location>
        <begin position="45"/>
        <end position="67"/>
    </location>
</feature>
<feature type="transmembrane region" description="Helical" evidence="1">
    <location>
        <begin position="114"/>
        <end position="133"/>
    </location>
</feature>
<feature type="transmembrane region" description="Helical" evidence="1">
    <location>
        <begin position="139"/>
        <end position="164"/>
    </location>
</feature>
<keyword evidence="1" id="KW-0472">Membrane</keyword>
<gene>
    <name evidence="2" type="ORF">PPRIM_AZ9-3.1.T0440026</name>
</gene>
<keyword evidence="1" id="KW-1133">Transmembrane helix</keyword>
<evidence type="ECO:0008006" key="4">
    <source>
        <dbReference type="Google" id="ProtNLM"/>
    </source>
</evidence>
<feature type="transmembrane region" description="Helical" evidence="1">
    <location>
        <begin position="73"/>
        <end position="93"/>
    </location>
</feature>
<evidence type="ECO:0000256" key="1">
    <source>
        <dbReference type="SAM" id="Phobius"/>
    </source>
</evidence>
<reference evidence="2" key="1">
    <citation type="submission" date="2021-01" db="EMBL/GenBank/DDBJ databases">
        <authorList>
            <consortium name="Genoscope - CEA"/>
            <person name="William W."/>
        </authorList>
    </citation>
    <scope>NUCLEOTIDE SEQUENCE</scope>
</reference>
<proteinExistence type="predicted"/>
<feature type="transmembrane region" description="Helical" evidence="1">
    <location>
        <begin position="237"/>
        <end position="258"/>
    </location>
</feature>
<name>A0A8S1LMJ2_PARPR</name>
<evidence type="ECO:0000313" key="2">
    <source>
        <dbReference type="EMBL" id="CAD8069438.1"/>
    </source>
</evidence>
<accession>A0A8S1LMJ2</accession>
<comment type="caution">
    <text evidence="2">The sequence shown here is derived from an EMBL/GenBank/DDBJ whole genome shotgun (WGS) entry which is preliminary data.</text>
</comment>
<protein>
    <recommendedName>
        <fullName evidence="4">Transmembrane protein</fullName>
    </recommendedName>
</protein>
<dbReference type="EMBL" id="CAJJDM010000044">
    <property type="protein sequence ID" value="CAD8069438.1"/>
    <property type="molecule type" value="Genomic_DNA"/>
</dbReference>
<feature type="transmembrane region" description="Helical" evidence="1">
    <location>
        <begin position="197"/>
        <end position="217"/>
    </location>
</feature>
<dbReference type="AlphaFoldDB" id="A0A8S1LMJ2"/>
<keyword evidence="1" id="KW-0812">Transmembrane</keyword>
<sequence>MNQDFSIQQGCLAFLTGFLLINMLIASYRIRKDINDVLEKIERNIFYLFTFQCINIIELELLYFVFIIKQYTIFMSALRISRLLSVILILENFTIMQNKNYSFYEKLSKKTKIMILNIILILWAMIYFIEGNFYYCDQTLWICLSLLIFLIDILNLYFGSFILANIHYYFSRIRYQQPTSNLEYLKQVDLQNKQQQVFVIIFAELISAATLIFYDFQTYYKKGSLFCINAENQLQKLIVISMMITSYQLTSIGLYFVFYRKYRKYFLSQPFQRINL</sequence>